<dbReference type="EMBL" id="CAXLJM020000003">
    <property type="protein sequence ID" value="CAL8068947.1"/>
    <property type="molecule type" value="Genomic_DNA"/>
</dbReference>
<dbReference type="Proteomes" id="UP001642540">
    <property type="component" value="Unassembled WGS sequence"/>
</dbReference>
<comment type="caution">
    <text evidence="2">The sequence shown here is derived from an EMBL/GenBank/DDBJ whole genome shotgun (WGS) entry which is preliminary data.</text>
</comment>
<evidence type="ECO:0000256" key="1">
    <source>
        <dbReference type="SAM" id="MobiDB-lite"/>
    </source>
</evidence>
<reference evidence="2 3" key="1">
    <citation type="submission" date="2024-08" db="EMBL/GenBank/DDBJ databases">
        <authorList>
            <person name="Cucini C."/>
            <person name="Frati F."/>
        </authorList>
    </citation>
    <scope>NUCLEOTIDE SEQUENCE [LARGE SCALE GENOMIC DNA]</scope>
</reference>
<feature type="region of interest" description="Disordered" evidence="1">
    <location>
        <begin position="120"/>
        <end position="223"/>
    </location>
</feature>
<feature type="region of interest" description="Disordered" evidence="1">
    <location>
        <begin position="1"/>
        <end position="65"/>
    </location>
</feature>
<name>A0ABP1PIY5_9HEXA</name>
<proteinExistence type="predicted"/>
<sequence length="223" mass="24304">MSNRRGRPRADAAEDEVRAAAANAAPSPERPGLVAGGQLNRTPPPAYPDAAGGNNPLMPPPHVANEQPVLPLAHVQYMLQALIQSQAEQTRELIRVVQGGNAPMQNNPPGPPLLRPAPIHAQGMAPPRAPPQFQFPKRRNRTPQTPHQLARVRARTAKYAANRNAAKHPSQDEKEEEPMQVDHPQPSTSKKPIRLLQLQEKDESYTAPPTPGKDVDESIIDSD</sequence>
<accession>A0ABP1PIY5</accession>
<protein>
    <submittedName>
        <fullName evidence="2">Uncharacterized protein</fullName>
    </submittedName>
</protein>
<keyword evidence="3" id="KW-1185">Reference proteome</keyword>
<feature type="compositionally biased region" description="Low complexity" evidence="1">
    <location>
        <begin position="19"/>
        <end position="31"/>
    </location>
</feature>
<gene>
    <name evidence="2" type="ORF">ODALV1_LOCUS538</name>
</gene>
<organism evidence="2 3">
    <name type="scientific">Orchesella dallaii</name>
    <dbReference type="NCBI Taxonomy" id="48710"/>
    <lineage>
        <taxon>Eukaryota</taxon>
        <taxon>Metazoa</taxon>
        <taxon>Ecdysozoa</taxon>
        <taxon>Arthropoda</taxon>
        <taxon>Hexapoda</taxon>
        <taxon>Collembola</taxon>
        <taxon>Entomobryomorpha</taxon>
        <taxon>Entomobryoidea</taxon>
        <taxon>Orchesellidae</taxon>
        <taxon>Orchesellinae</taxon>
        <taxon>Orchesella</taxon>
    </lineage>
</organism>
<feature type="compositionally biased region" description="Basic and acidic residues" evidence="1">
    <location>
        <begin position="8"/>
        <end position="18"/>
    </location>
</feature>
<evidence type="ECO:0000313" key="3">
    <source>
        <dbReference type="Proteomes" id="UP001642540"/>
    </source>
</evidence>
<evidence type="ECO:0000313" key="2">
    <source>
        <dbReference type="EMBL" id="CAL8068947.1"/>
    </source>
</evidence>